<dbReference type="Gramene" id="CDY45901">
    <property type="protein sequence ID" value="CDY45901"/>
    <property type="gene ID" value="GSBRNA2T00082886001"/>
</dbReference>
<feature type="domain" description="DUF7900" evidence="3">
    <location>
        <begin position="61"/>
        <end position="95"/>
    </location>
</feature>
<evidence type="ECO:0000313" key="4">
    <source>
        <dbReference type="EMBL" id="CAF2143964.1"/>
    </source>
</evidence>
<organism evidence="5 7">
    <name type="scientific">Brassica napus</name>
    <name type="common">Rape</name>
    <dbReference type="NCBI Taxonomy" id="3708"/>
    <lineage>
        <taxon>Eukaryota</taxon>
        <taxon>Viridiplantae</taxon>
        <taxon>Streptophyta</taxon>
        <taxon>Embryophyta</taxon>
        <taxon>Tracheophyta</taxon>
        <taxon>Spermatophyta</taxon>
        <taxon>Magnoliopsida</taxon>
        <taxon>eudicotyledons</taxon>
        <taxon>Gunneridae</taxon>
        <taxon>Pentapetalae</taxon>
        <taxon>rosids</taxon>
        <taxon>malvids</taxon>
        <taxon>Brassicales</taxon>
        <taxon>Brassicaceae</taxon>
        <taxon>Brassiceae</taxon>
        <taxon>Brassica</taxon>
    </lineage>
</organism>
<keyword evidence="2" id="KW-1133">Transmembrane helix</keyword>
<gene>
    <name evidence="5" type="primary">BnaAnng07810D</name>
    <name evidence="6" type="synonym">BnaAnng07820D</name>
    <name evidence="4" type="ORF">DARMORV10_A02P37000.1</name>
    <name evidence="5" type="ORF">GSBRNA2T00082885001</name>
    <name evidence="6" type="ORF">GSBRNA2T00082886001</name>
</gene>
<dbReference type="Proteomes" id="UP001295469">
    <property type="component" value="Chromosome A02"/>
</dbReference>
<protein>
    <submittedName>
        <fullName evidence="4">(rape) hypothetical protein</fullName>
    </submittedName>
    <submittedName>
        <fullName evidence="5">BnaAnng07810D protein</fullName>
    </submittedName>
    <submittedName>
        <fullName evidence="6">BnaAnng07820D protein</fullName>
    </submittedName>
</protein>
<dbReference type="InterPro" id="IPR057222">
    <property type="entry name" value="DUF7900"/>
</dbReference>
<reference evidence="5 7" key="1">
    <citation type="journal article" date="2014" name="Science">
        <title>Plant genetics. Early allopolyploid evolution in the post-Neolithic Brassica napus oilseed genome.</title>
        <authorList>
            <person name="Chalhoub B."/>
            <person name="Denoeud F."/>
            <person name="Liu S."/>
            <person name="Parkin I.A."/>
            <person name="Tang H."/>
            <person name="Wang X."/>
            <person name="Chiquet J."/>
            <person name="Belcram H."/>
            <person name="Tong C."/>
            <person name="Samans B."/>
            <person name="Correa M."/>
            <person name="Da Silva C."/>
            <person name="Just J."/>
            <person name="Falentin C."/>
            <person name="Koh C.S."/>
            <person name="Le Clainche I."/>
            <person name="Bernard M."/>
            <person name="Bento P."/>
            <person name="Noel B."/>
            <person name="Labadie K."/>
            <person name="Alberti A."/>
            <person name="Charles M."/>
            <person name="Arnaud D."/>
            <person name="Guo H."/>
            <person name="Daviaud C."/>
            <person name="Alamery S."/>
            <person name="Jabbari K."/>
            <person name="Zhao M."/>
            <person name="Edger P.P."/>
            <person name="Chelaifa H."/>
            <person name="Tack D."/>
            <person name="Lassalle G."/>
            <person name="Mestiri I."/>
            <person name="Schnel N."/>
            <person name="Le Paslier M.C."/>
            <person name="Fan G."/>
            <person name="Renault V."/>
            <person name="Bayer P.E."/>
            <person name="Golicz A.A."/>
            <person name="Manoli S."/>
            <person name="Lee T.H."/>
            <person name="Thi V.H."/>
            <person name="Chalabi S."/>
            <person name="Hu Q."/>
            <person name="Fan C."/>
            <person name="Tollenaere R."/>
            <person name="Lu Y."/>
            <person name="Battail C."/>
            <person name="Shen J."/>
            <person name="Sidebottom C.H."/>
            <person name="Wang X."/>
            <person name="Canaguier A."/>
            <person name="Chauveau A."/>
            <person name="Berard A."/>
            <person name="Deniot G."/>
            <person name="Guan M."/>
            <person name="Liu Z."/>
            <person name="Sun F."/>
            <person name="Lim Y.P."/>
            <person name="Lyons E."/>
            <person name="Town C.D."/>
            <person name="Bancroft I."/>
            <person name="Wang X."/>
            <person name="Meng J."/>
            <person name="Ma J."/>
            <person name="Pires J.C."/>
            <person name="King G.J."/>
            <person name="Brunel D."/>
            <person name="Delourme R."/>
            <person name="Renard M."/>
            <person name="Aury J.M."/>
            <person name="Adams K.L."/>
            <person name="Batley J."/>
            <person name="Snowdon R.J."/>
            <person name="Tost J."/>
            <person name="Edwards D."/>
            <person name="Zhou Y."/>
            <person name="Hua W."/>
            <person name="Sharpe A.G."/>
            <person name="Paterson A.H."/>
            <person name="Guan C."/>
            <person name="Wincker P."/>
        </authorList>
    </citation>
    <scope>NUCLEOTIDE SEQUENCE [LARGE SCALE GENOMIC DNA]</scope>
    <source>
        <strain evidence="7">cv. Darmor-bzh</strain>
    </source>
</reference>
<sequence length="154" mass="17100">MASGQTSSSASISSTASIIFPLCHCLQPTTLSISWTDANPGRRFFKCDVHGFLEWSDKDLPCQWQKRSLLEARDKIRRQAAEIKALREAFSTANAQLAAVEVNRSTGPNDDLLIHIEEIVKAQIIQSDKNIRNCVFFSCAGFFVATVVLLLLKI</sequence>
<name>A0A078I4U0_BRANA</name>
<feature type="coiled-coil region" evidence="1">
    <location>
        <begin position="69"/>
        <end position="103"/>
    </location>
</feature>
<keyword evidence="2" id="KW-0812">Transmembrane</keyword>
<reference evidence="5" key="2">
    <citation type="submission" date="2014-06" db="EMBL/GenBank/DDBJ databases">
        <authorList>
            <person name="Genoscope - CEA"/>
        </authorList>
    </citation>
    <scope>NUCLEOTIDE SEQUENCE</scope>
</reference>
<dbReference type="EMBL" id="LK032641">
    <property type="protein sequence ID" value="CDY45901.1"/>
    <property type="molecule type" value="Genomic_DNA"/>
</dbReference>
<dbReference type="OrthoDB" id="2822301at2759"/>
<accession>A0A078I4U0</accession>
<dbReference type="Pfam" id="PF25464">
    <property type="entry name" value="DUF7900"/>
    <property type="match status" value="1"/>
</dbReference>
<evidence type="ECO:0000259" key="3">
    <source>
        <dbReference type="Pfam" id="PF25464"/>
    </source>
</evidence>
<evidence type="ECO:0000313" key="6">
    <source>
        <dbReference type="EMBL" id="CDY45901.1"/>
    </source>
</evidence>
<feature type="transmembrane region" description="Helical" evidence="2">
    <location>
        <begin position="135"/>
        <end position="152"/>
    </location>
</feature>
<dbReference type="EMBL" id="LK032641">
    <property type="protein sequence ID" value="CDY45900.1"/>
    <property type="molecule type" value="Genomic_DNA"/>
</dbReference>
<dbReference type="Gramene" id="CDY45900">
    <property type="protein sequence ID" value="CDY45900"/>
    <property type="gene ID" value="GSBRNA2T00082885001"/>
</dbReference>
<keyword evidence="7" id="KW-1185">Reference proteome</keyword>
<proteinExistence type="predicted"/>
<keyword evidence="2" id="KW-0472">Membrane</keyword>
<reference evidence="4" key="3">
    <citation type="submission" date="2021-01" db="EMBL/GenBank/DDBJ databases">
        <authorList>
            <consortium name="Genoscope - CEA"/>
            <person name="William W."/>
        </authorList>
    </citation>
    <scope>NUCLEOTIDE SEQUENCE</scope>
</reference>
<dbReference type="PaxDb" id="3708-A0A078I4U0"/>
<dbReference type="AlphaFoldDB" id="A0A078I4U0"/>
<evidence type="ECO:0000313" key="7">
    <source>
        <dbReference type="Proteomes" id="UP000028999"/>
    </source>
</evidence>
<dbReference type="PANTHER" id="PTHR33248">
    <property type="entry name" value="ZINC ION-BINDING PROTEIN"/>
    <property type="match status" value="1"/>
</dbReference>
<evidence type="ECO:0000256" key="2">
    <source>
        <dbReference type="SAM" id="Phobius"/>
    </source>
</evidence>
<dbReference type="Proteomes" id="UP000028999">
    <property type="component" value="Unassembled WGS sequence"/>
</dbReference>
<keyword evidence="1" id="KW-0175">Coiled coil</keyword>
<dbReference type="KEGG" id="bna:106398995"/>
<evidence type="ECO:0000256" key="1">
    <source>
        <dbReference type="SAM" id="Coils"/>
    </source>
</evidence>
<dbReference type="EMBL" id="HG994356">
    <property type="protein sequence ID" value="CAF2143964.1"/>
    <property type="molecule type" value="Genomic_DNA"/>
</dbReference>
<evidence type="ECO:0000313" key="5">
    <source>
        <dbReference type="EMBL" id="CDY45900.1"/>
    </source>
</evidence>